<protein>
    <submittedName>
        <fullName evidence="1">Uncharacterized protein</fullName>
    </submittedName>
</protein>
<gene>
    <name evidence="1" type="ORF">E5358_04845</name>
</gene>
<evidence type="ECO:0000313" key="2">
    <source>
        <dbReference type="Proteomes" id="UP000308886"/>
    </source>
</evidence>
<dbReference type="Proteomes" id="UP000308886">
    <property type="component" value="Unassembled WGS sequence"/>
</dbReference>
<reference evidence="1" key="1">
    <citation type="submission" date="2019-04" db="EMBL/GenBank/DDBJ databases">
        <title>Microbes associate with the intestines of laboratory mice.</title>
        <authorList>
            <person name="Navarre W."/>
            <person name="Wong E."/>
            <person name="Huang K."/>
            <person name="Tropini C."/>
            <person name="Ng K."/>
            <person name="Yu B."/>
        </authorList>
    </citation>
    <scope>NUCLEOTIDE SEQUENCE</scope>
    <source>
        <strain evidence="1">NM73_A23</strain>
    </source>
</reference>
<evidence type="ECO:0000313" key="1">
    <source>
        <dbReference type="EMBL" id="TGX82991.1"/>
    </source>
</evidence>
<comment type="caution">
    <text evidence="1">The sequence shown here is derived from an EMBL/GenBank/DDBJ whole genome shotgun (WGS) entry which is preliminary data.</text>
</comment>
<name>A0AC61QRZ9_9BACT</name>
<keyword evidence="2" id="KW-1185">Reference proteome</keyword>
<dbReference type="EMBL" id="SRZC01000006">
    <property type="protein sequence ID" value="TGX82991.1"/>
    <property type="molecule type" value="Genomic_DNA"/>
</dbReference>
<proteinExistence type="predicted"/>
<organism evidence="1 2">
    <name type="scientific">Palleniella muris</name>
    <dbReference type="NCBI Taxonomy" id="3038145"/>
    <lineage>
        <taxon>Bacteria</taxon>
        <taxon>Pseudomonadati</taxon>
        <taxon>Bacteroidota</taxon>
        <taxon>Bacteroidia</taxon>
        <taxon>Bacteroidales</taxon>
        <taxon>Prevotellaceae</taxon>
        <taxon>Palleniella</taxon>
    </lineage>
</organism>
<sequence>MALNKEIWLSDIQENFYPDDSFAVKSVDDSAFVNYHTVHIPNAGAPSKVQINRSKVPADVTKCTDNDLTYDLDELTTDPIYIPHIETVELSYDKRNSVLANDREALRSNAQQNLLYKWFTGGNIVKTSGEARDAHTSGTASGKRKKVTKDDILELMILFNKDNVAKDGRYLLLDSVMYSDLIADLSEKELWAFQNSADTEKGILGQLFSFHIMERSQVLRMAADGNTLLEWEKDAVVGECAAGLAWQEQCVSRAQGEVKMFDSMDNPQYYGDIYSFLMRSGGKYRRYDKKGVAALVEAAG</sequence>
<accession>A0AC61QRZ9</accession>